<comment type="caution">
    <text evidence="2">The sequence shown here is derived from an EMBL/GenBank/DDBJ whole genome shotgun (WGS) entry which is preliminary data.</text>
</comment>
<keyword evidence="3" id="KW-1185">Reference proteome</keyword>
<reference evidence="2 3" key="1">
    <citation type="submission" date="2021-12" db="EMBL/GenBank/DDBJ databases">
        <title>Genome seq of P8.</title>
        <authorList>
            <person name="Seo T."/>
        </authorList>
    </citation>
    <scope>NUCLEOTIDE SEQUENCE [LARGE SCALE GENOMIC DNA]</scope>
    <source>
        <strain evidence="2 3">P8</strain>
    </source>
</reference>
<accession>A0ABS8XU96</accession>
<evidence type="ECO:0000256" key="1">
    <source>
        <dbReference type="SAM" id="MobiDB-lite"/>
    </source>
</evidence>
<sequence length="117" mass="12712">MGYPTLAGSLERAPYAALASHIQARVALRPIVERERFAQLISHGLKSAGCQHTLVSDAGLEIPRQASMGLPRQAGRILCTSRTDRQVRHIAGSRRPAVAREGTRLPRRQAADAALRP</sequence>
<evidence type="ECO:0000313" key="3">
    <source>
        <dbReference type="Proteomes" id="UP001200741"/>
    </source>
</evidence>
<proteinExistence type="predicted"/>
<dbReference type="Proteomes" id="UP001200741">
    <property type="component" value="Unassembled WGS sequence"/>
</dbReference>
<dbReference type="RefSeq" id="WP_233372320.1">
    <property type="nucleotide sequence ID" value="NZ_JAJTWU010000004.1"/>
</dbReference>
<protein>
    <submittedName>
        <fullName evidence="2">Uncharacterized protein</fullName>
    </submittedName>
</protein>
<gene>
    <name evidence="2" type="ORF">LXT13_12860</name>
</gene>
<evidence type="ECO:0000313" key="2">
    <source>
        <dbReference type="EMBL" id="MCE4555307.1"/>
    </source>
</evidence>
<feature type="region of interest" description="Disordered" evidence="1">
    <location>
        <begin position="86"/>
        <end position="117"/>
    </location>
</feature>
<name>A0ABS8XU96_9BURK</name>
<organism evidence="2 3">
    <name type="scientific">Pelomonas cellulosilytica</name>
    <dbReference type="NCBI Taxonomy" id="2906762"/>
    <lineage>
        <taxon>Bacteria</taxon>
        <taxon>Pseudomonadati</taxon>
        <taxon>Pseudomonadota</taxon>
        <taxon>Betaproteobacteria</taxon>
        <taxon>Burkholderiales</taxon>
        <taxon>Sphaerotilaceae</taxon>
        <taxon>Roseateles</taxon>
    </lineage>
</organism>
<dbReference type="EMBL" id="JAJTWU010000004">
    <property type="protein sequence ID" value="MCE4555307.1"/>
    <property type="molecule type" value="Genomic_DNA"/>
</dbReference>